<keyword evidence="3 6" id="KW-0349">Heme</keyword>
<keyword evidence="7" id="KW-0560">Oxidoreductase</keyword>
<dbReference type="GO" id="GO:0016705">
    <property type="term" value="F:oxidoreductase activity, acting on paired donors, with incorporation or reduction of molecular oxygen"/>
    <property type="evidence" value="ECO:0007669"/>
    <property type="project" value="InterPro"/>
</dbReference>
<dbReference type="InterPro" id="IPR001128">
    <property type="entry name" value="Cyt_P450"/>
</dbReference>
<dbReference type="GO" id="GO:0008395">
    <property type="term" value="F:steroid hydroxylase activity"/>
    <property type="evidence" value="ECO:0007669"/>
    <property type="project" value="TreeGrafter"/>
</dbReference>
<keyword evidence="4 6" id="KW-0479">Metal-binding</keyword>
<dbReference type="Proteomes" id="UP000664203">
    <property type="component" value="Unassembled WGS sequence"/>
</dbReference>
<dbReference type="InterPro" id="IPR002403">
    <property type="entry name" value="Cyt_P450_E_grp-IV"/>
</dbReference>
<dbReference type="PANTHER" id="PTHR24304:SF2">
    <property type="entry name" value="24-HYDROXYCHOLESTEROL 7-ALPHA-HYDROXYLASE"/>
    <property type="match status" value="1"/>
</dbReference>
<sequence>MPVNSVILRIVSPSALFIVAPCLAVISVLAIVRLYTTSKYHRILSSPPSAAAGSTKGSPPPPIPYTIPFLGHAIAFLAPKPGEFWANLFRSHPRATGACTLLLGGNTTYILFSPSAVEALFKARGPARDGFNLQISELGLGVDHKEGLRYFGVGEGPDLTGITPIQQQEKVWQNYLLEKKSVNELTANFTRVLRDQLAGESNSEKGDTKENVYGLYAWLQDRMFKASTTAFMGSRLLEMYPNMRQDFFEFDHHMLTLFFRIPKLISPTAYNVRERVLSGLINWQQQMQEECKNNPVHPDGDVDWESTYGSRANRARQHYYASRGVNVRTRAGMDLGFLFGLNSNAIPAAGWMLLHILNPEGDQTLLSRVMEELERAERDNRSLDIPTLIALPLLQSVFHEVLRLYVDVLVTRELREDLTLPLDEGKRRVLLEKNAVVMAPSWLGHRDETLWTNPPCDQFYAERFLKTDPETGQQLFTTSGTNGKFFPFGGGKTICPGRVFAKQEVLASVASVLLSFEIEPLGFVDEHGKSKTKFPGLGKSYSGSGIMIMDGDMRVKIKDRKGPRA</sequence>
<feature type="binding site" description="axial binding residue" evidence="6">
    <location>
        <position position="495"/>
    </location>
    <ligand>
        <name>heme</name>
        <dbReference type="ChEBI" id="CHEBI:30413"/>
    </ligand>
    <ligandPart>
        <name>Fe</name>
        <dbReference type="ChEBI" id="CHEBI:18248"/>
    </ligandPart>
</feature>
<dbReference type="InterPro" id="IPR017972">
    <property type="entry name" value="Cyt_P450_CS"/>
</dbReference>
<dbReference type="GO" id="GO:0005506">
    <property type="term" value="F:iron ion binding"/>
    <property type="evidence" value="ECO:0007669"/>
    <property type="project" value="InterPro"/>
</dbReference>
<protein>
    <recommendedName>
        <fullName evidence="11">Cytochrome P450</fullName>
    </recommendedName>
</protein>
<keyword evidence="7" id="KW-0503">Monooxygenase</keyword>
<dbReference type="Pfam" id="PF00067">
    <property type="entry name" value="p450"/>
    <property type="match status" value="1"/>
</dbReference>
<dbReference type="PROSITE" id="PS00086">
    <property type="entry name" value="CYTOCHROME_P450"/>
    <property type="match status" value="1"/>
</dbReference>
<keyword evidence="8" id="KW-0472">Membrane</keyword>
<comment type="similarity">
    <text evidence="2 7">Belongs to the cytochrome P450 family.</text>
</comment>
<dbReference type="EMBL" id="CAJPDR010000559">
    <property type="protein sequence ID" value="CAF9939645.1"/>
    <property type="molecule type" value="Genomic_DNA"/>
</dbReference>
<evidence type="ECO:0000256" key="3">
    <source>
        <dbReference type="ARBA" id="ARBA00022617"/>
    </source>
</evidence>
<evidence type="ECO:0000256" key="1">
    <source>
        <dbReference type="ARBA" id="ARBA00001971"/>
    </source>
</evidence>
<dbReference type="PRINTS" id="PR00465">
    <property type="entry name" value="EP450IV"/>
</dbReference>
<name>A0A8H3J2R4_9LECA</name>
<dbReference type="Gene3D" id="1.10.630.10">
    <property type="entry name" value="Cytochrome P450"/>
    <property type="match status" value="1"/>
</dbReference>
<evidence type="ECO:0000256" key="4">
    <source>
        <dbReference type="ARBA" id="ARBA00022723"/>
    </source>
</evidence>
<keyword evidence="8" id="KW-0812">Transmembrane</keyword>
<accession>A0A8H3J2R4</accession>
<comment type="cofactor">
    <cofactor evidence="1 6">
        <name>heme</name>
        <dbReference type="ChEBI" id="CHEBI:30413"/>
    </cofactor>
</comment>
<dbReference type="OrthoDB" id="3366823at2759"/>
<gene>
    <name evidence="9" type="ORF">ALECFALPRED_008204</name>
</gene>
<evidence type="ECO:0000313" key="10">
    <source>
        <dbReference type="Proteomes" id="UP000664203"/>
    </source>
</evidence>
<evidence type="ECO:0000313" key="9">
    <source>
        <dbReference type="EMBL" id="CAF9939645.1"/>
    </source>
</evidence>
<dbReference type="GO" id="GO:0020037">
    <property type="term" value="F:heme binding"/>
    <property type="evidence" value="ECO:0007669"/>
    <property type="project" value="InterPro"/>
</dbReference>
<keyword evidence="5 6" id="KW-0408">Iron</keyword>
<dbReference type="CDD" id="cd11040">
    <property type="entry name" value="CYP7_CYP8-like"/>
    <property type="match status" value="1"/>
</dbReference>
<keyword evidence="10" id="KW-1185">Reference proteome</keyword>
<dbReference type="SUPFAM" id="SSF48264">
    <property type="entry name" value="Cytochrome P450"/>
    <property type="match status" value="1"/>
</dbReference>
<dbReference type="InterPro" id="IPR036396">
    <property type="entry name" value="Cyt_P450_sf"/>
</dbReference>
<dbReference type="InterPro" id="IPR050529">
    <property type="entry name" value="CYP450_sterol_14alpha_dmase"/>
</dbReference>
<evidence type="ECO:0008006" key="11">
    <source>
        <dbReference type="Google" id="ProtNLM"/>
    </source>
</evidence>
<proteinExistence type="inferred from homology"/>
<organism evidence="9 10">
    <name type="scientific">Alectoria fallacina</name>
    <dbReference type="NCBI Taxonomy" id="1903189"/>
    <lineage>
        <taxon>Eukaryota</taxon>
        <taxon>Fungi</taxon>
        <taxon>Dikarya</taxon>
        <taxon>Ascomycota</taxon>
        <taxon>Pezizomycotina</taxon>
        <taxon>Lecanoromycetes</taxon>
        <taxon>OSLEUM clade</taxon>
        <taxon>Lecanoromycetidae</taxon>
        <taxon>Lecanorales</taxon>
        <taxon>Lecanorineae</taxon>
        <taxon>Parmeliaceae</taxon>
        <taxon>Alectoria</taxon>
    </lineage>
</organism>
<evidence type="ECO:0000256" key="6">
    <source>
        <dbReference type="PIRSR" id="PIRSR602403-1"/>
    </source>
</evidence>
<dbReference type="AlphaFoldDB" id="A0A8H3J2R4"/>
<evidence type="ECO:0000256" key="2">
    <source>
        <dbReference type="ARBA" id="ARBA00010617"/>
    </source>
</evidence>
<feature type="transmembrane region" description="Helical" evidence="8">
    <location>
        <begin position="6"/>
        <end position="32"/>
    </location>
</feature>
<dbReference type="PANTHER" id="PTHR24304">
    <property type="entry name" value="CYTOCHROME P450 FAMILY 7"/>
    <property type="match status" value="1"/>
</dbReference>
<reference evidence="9" key="1">
    <citation type="submission" date="2021-03" db="EMBL/GenBank/DDBJ databases">
        <authorList>
            <person name="Tagirdzhanova G."/>
        </authorList>
    </citation>
    <scope>NUCLEOTIDE SEQUENCE</scope>
</reference>
<keyword evidence="8" id="KW-1133">Transmembrane helix</keyword>
<comment type="caution">
    <text evidence="9">The sequence shown here is derived from an EMBL/GenBank/DDBJ whole genome shotgun (WGS) entry which is preliminary data.</text>
</comment>
<evidence type="ECO:0000256" key="5">
    <source>
        <dbReference type="ARBA" id="ARBA00023004"/>
    </source>
</evidence>
<evidence type="ECO:0000256" key="8">
    <source>
        <dbReference type="SAM" id="Phobius"/>
    </source>
</evidence>
<evidence type="ECO:0000256" key="7">
    <source>
        <dbReference type="RuleBase" id="RU000461"/>
    </source>
</evidence>